<dbReference type="EMBL" id="LUCH01004553">
    <property type="protein sequence ID" value="KAF5398883.1"/>
    <property type="molecule type" value="Genomic_DNA"/>
</dbReference>
<keyword evidence="5" id="KW-1185">Reference proteome</keyword>
<evidence type="ECO:0000313" key="4">
    <source>
        <dbReference type="EMBL" id="KAF5398883.1"/>
    </source>
</evidence>
<evidence type="ECO:0000256" key="2">
    <source>
        <dbReference type="ARBA" id="ARBA00022679"/>
    </source>
</evidence>
<evidence type="ECO:0000313" key="5">
    <source>
        <dbReference type="Proteomes" id="UP000748531"/>
    </source>
</evidence>
<dbReference type="SUPFAM" id="SSF53335">
    <property type="entry name" value="S-adenosyl-L-methionine-dependent methyltransferases"/>
    <property type="match status" value="1"/>
</dbReference>
<dbReference type="AlphaFoldDB" id="A0A8J4SI79"/>
<protein>
    <submittedName>
        <fullName evidence="4">Uncharacterized protein</fullName>
    </submittedName>
</protein>
<dbReference type="GO" id="GO:0005739">
    <property type="term" value="C:mitochondrion"/>
    <property type="evidence" value="ECO:0007669"/>
    <property type="project" value="TreeGrafter"/>
</dbReference>
<gene>
    <name evidence="4" type="ORF">PHET_07161</name>
</gene>
<reference evidence="4" key="1">
    <citation type="submission" date="2019-05" db="EMBL/GenBank/DDBJ databases">
        <title>Annotation for the trematode Paragonimus heterotremus.</title>
        <authorList>
            <person name="Choi Y.-J."/>
        </authorList>
    </citation>
    <scope>NUCLEOTIDE SEQUENCE</scope>
    <source>
        <strain evidence="4">LC</strain>
    </source>
</reference>
<sequence>MQMPSIIRGGLTIFGRVRYIYANCYHVTFRHGWNDHRCFHSSQSHLASAVSGHSDLTIEPDEARKFQKLAAYWWDPSGDLHALHSMNRLRVPFIRDGLLSSCPTKAMQTASISAQRSYTPLTGFRILDVGCGGGILSETVP</sequence>
<keyword evidence="3" id="KW-0949">S-adenosyl-L-methionine</keyword>
<proteinExistence type="predicted"/>
<dbReference type="PANTHER" id="PTHR43464">
    <property type="entry name" value="METHYLTRANSFERASE"/>
    <property type="match status" value="1"/>
</dbReference>
<accession>A0A8J4SI79</accession>
<comment type="caution">
    <text evidence="4">The sequence shown here is derived from an EMBL/GenBank/DDBJ whole genome shotgun (WGS) entry which is preliminary data.</text>
</comment>
<dbReference type="Gene3D" id="3.40.50.150">
    <property type="entry name" value="Vaccinia Virus protein VP39"/>
    <property type="match status" value="1"/>
</dbReference>
<keyword evidence="2" id="KW-0808">Transferase</keyword>
<dbReference type="GO" id="GO:0010420">
    <property type="term" value="F:polyprenyldihydroxybenzoate methyltransferase activity"/>
    <property type="evidence" value="ECO:0007669"/>
    <property type="project" value="TreeGrafter"/>
</dbReference>
<name>A0A8J4SI79_9TREM</name>
<evidence type="ECO:0000256" key="1">
    <source>
        <dbReference type="ARBA" id="ARBA00022603"/>
    </source>
</evidence>
<dbReference type="GO" id="GO:0032259">
    <property type="term" value="P:methylation"/>
    <property type="evidence" value="ECO:0007669"/>
    <property type="project" value="UniProtKB-KW"/>
</dbReference>
<evidence type="ECO:0000256" key="3">
    <source>
        <dbReference type="ARBA" id="ARBA00022691"/>
    </source>
</evidence>
<organism evidence="4 5">
    <name type="scientific">Paragonimus heterotremus</name>
    <dbReference type="NCBI Taxonomy" id="100268"/>
    <lineage>
        <taxon>Eukaryota</taxon>
        <taxon>Metazoa</taxon>
        <taxon>Spiralia</taxon>
        <taxon>Lophotrochozoa</taxon>
        <taxon>Platyhelminthes</taxon>
        <taxon>Trematoda</taxon>
        <taxon>Digenea</taxon>
        <taxon>Plagiorchiida</taxon>
        <taxon>Troglotremata</taxon>
        <taxon>Troglotrematidae</taxon>
        <taxon>Paragonimus</taxon>
    </lineage>
</organism>
<dbReference type="OrthoDB" id="3265906at2759"/>
<dbReference type="PANTHER" id="PTHR43464:SF19">
    <property type="entry name" value="UBIQUINONE BIOSYNTHESIS O-METHYLTRANSFERASE, MITOCHONDRIAL"/>
    <property type="match status" value="1"/>
</dbReference>
<dbReference type="Proteomes" id="UP000748531">
    <property type="component" value="Unassembled WGS sequence"/>
</dbReference>
<keyword evidence="1" id="KW-0489">Methyltransferase</keyword>
<dbReference type="InterPro" id="IPR029063">
    <property type="entry name" value="SAM-dependent_MTases_sf"/>
</dbReference>